<evidence type="ECO:0000256" key="2">
    <source>
        <dbReference type="SAM" id="MobiDB-lite"/>
    </source>
</evidence>
<dbReference type="Pfam" id="PF00795">
    <property type="entry name" value="CN_hydrolase"/>
    <property type="match status" value="1"/>
</dbReference>
<dbReference type="SUPFAM" id="SSF56317">
    <property type="entry name" value="Carbon-nitrogen hydrolase"/>
    <property type="match status" value="1"/>
</dbReference>
<dbReference type="RefSeq" id="WP_092047666.1">
    <property type="nucleotide sequence ID" value="NZ_FOQD01000001.1"/>
</dbReference>
<name>A0A1I3BNP9_9PLAN</name>
<dbReference type="Gene3D" id="3.60.110.10">
    <property type="entry name" value="Carbon-nitrogen hydrolase"/>
    <property type="match status" value="1"/>
</dbReference>
<dbReference type="PANTHER" id="PTHR43674">
    <property type="entry name" value="NITRILASE C965.09-RELATED"/>
    <property type="match status" value="1"/>
</dbReference>
<dbReference type="Gene3D" id="2.60.120.260">
    <property type="entry name" value="Galactose-binding domain-like"/>
    <property type="match status" value="1"/>
</dbReference>
<accession>A0A1I3BNP9</accession>
<gene>
    <name evidence="5" type="ORF">SAMN05421753_101541</name>
</gene>
<evidence type="ECO:0000256" key="1">
    <source>
        <dbReference type="ARBA" id="ARBA00022801"/>
    </source>
</evidence>
<feature type="signal peptide" evidence="3">
    <location>
        <begin position="1"/>
        <end position="25"/>
    </location>
</feature>
<evidence type="ECO:0000313" key="5">
    <source>
        <dbReference type="EMBL" id="SFH63539.1"/>
    </source>
</evidence>
<dbReference type="PROSITE" id="PS50263">
    <property type="entry name" value="CN_HYDROLASE"/>
    <property type="match status" value="1"/>
</dbReference>
<evidence type="ECO:0000259" key="4">
    <source>
        <dbReference type="PROSITE" id="PS50263"/>
    </source>
</evidence>
<feature type="domain" description="CN hydrolase" evidence="4">
    <location>
        <begin position="200"/>
        <end position="425"/>
    </location>
</feature>
<dbReference type="InterPro" id="IPR003010">
    <property type="entry name" value="C-N_Hydrolase"/>
</dbReference>
<dbReference type="Proteomes" id="UP000199518">
    <property type="component" value="Unassembled WGS sequence"/>
</dbReference>
<feature type="region of interest" description="Disordered" evidence="2">
    <location>
        <begin position="31"/>
        <end position="59"/>
    </location>
</feature>
<dbReference type="PANTHER" id="PTHR43674:SF16">
    <property type="entry name" value="CARBON-NITROGEN FAMILY, PUTATIVE (AFU_ORTHOLOGUE AFUA_5G02350)-RELATED"/>
    <property type="match status" value="1"/>
</dbReference>
<dbReference type="AlphaFoldDB" id="A0A1I3BNP9"/>
<keyword evidence="3" id="KW-0732">Signal</keyword>
<dbReference type="InterPro" id="IPR036526">
    <property type="entry name" value="C-N_Hydrolase_sf"/>
</dbReference>
<dbReference type="CDD" id="cd07197">
    <property type="entry name" value="nitrilase"/>
    <property type="match status" value="1"/>
</dbReference>
<organism evidence="5 6">
    <name type="scientific">Planctomicrobium piriforme</name>
    <dbReference type="NCBI Taxonomy" id="1576369"/>
    <lineage>
        <taxon>Bacteria</taxon>
        <taxon>Pseudomonadati</taxon>
        <taxon>Planctomycetota</taxon>
        <taxon>Planctomycetia</taxon>
        <taxon>Planctomycetales</taxon>
        <taxon>Planctomycetaceae</taxon>
        <taxon>Planctomicrobium</taxon>
    </lineage>
</organism>
<dbReference type="STRING" id="1576369.SAMN05421753_101541"/>
<reference evidence="6" key="1">
    <citation type="submission" date="2016-10" db="EMBL/GenBank/DDBJ databases">
        <authorList>
            <person name="Varghese N."/>
            <person name="Submissions S."/>
        </authorList>
    </citation>
    <scope>NUCLEOTIDE SEQUENCE [LARGE SCALE GENOMIC DNA]</scope>
    <source>
        <strain evidence="6">DSM 26348</strain>
    </source>
</reference>
<dbReference type="GO" id="GO:0016811">
    <property type="term" value="F:hydrolase activity, acting on carbon-nitrogen (but not peptide) bonds, in linear amides"/>
    <property type="evidence" value="ECO:0007669"/>
    <property type="project" value="TreeGrafter"/>
</dbReference>
<dbReference type="InterPro" id="IPR050345">
    <property type="entry name" value="Aliph_Amidase/BUP"/>
</dbReference>
<evidence type="ECO:0000256" key="3">
    <source>
        <dbReference type="SAM" id="SignalP"/>
    </source>
</evidence>
<evidence type="ECO:0000313" key="6">
    <source>
        <dbReference type="Proteomes" id="UP000199518"/>
    </source>
</evidence>
<protein>
    <submittedName>
        <fullName evidence="5">Predicted amidohydrolase</fullName>
    </submittedName>
</protein>
<dbReference type="OrthoDB" id="2826359at2"/>
<proteinExistence type="predicted"/>
<sequence>MSRGLLWCACGVAVLCSLTADVTIAADDAATQDWKSQTPRPEIAPQFSRETDGGHNNSPRLVIQQDARAGQQGWWTSQVPVTGGQNYHFQAYRKATGVEVPRRSAFVRIIWQDAKGKAVPMDEAAVSGYLVGWKGNAEPEYPTDQPTDANGWTEVSEVVTAPAKATQAVIELHSQWAPNSNVEWSDIQFQPGSAEEKRIVRLAAVHFKPKGPTPADNREQYVPLIEQAAAQKADLIVLGETITYVSTGKDYASLAESIPGPTTEFFGALSKKHHCYIVVGLIERDAPLVYNVAVLLDPDGNVAGKYRKVALPRGEIERGCTPGCEYPVFDTKFGKLGMMVCYDGFFPEVARELSNRGAEVIAWPVWGCNPLLARARACENQVYVVSSTYEDISRNWMLTAVFDHAGETIALAKDWGTVVVAEVDLNKKTKWNSLGDFKGEIQRHRPVVTTEP</sequence>
<keyword evidence="6" id="KW-1185">Reference proteome</keyword>
<feature type="chain" id="PRO_5011629933" evidence="3">
    <location>
        <begin position="26"/>
        <end position="452"/>
    </location>
</feature>
<keyword evidence="1 5" id="KW-0378">Hydrolase</keyword>
<dbReference type="EMBL" id="FOQD01000001">
    <property type="protein sequence ID" value="SFH63539.1"/>
    <property type="molecule type" value="Genomic_DNA"/>
</dbReference>